<dbReference type="Proteomes" id="UP001107558">
    <property type="component" value="Chromosome 1"/>
</dbReference>
<keyword evidence="3" id="KW-1185">Reference proteome</keyword>
<sequence>MNKSIINCDKSSINQIKKQLDKYKDNLYFSFACWNVHSIKNILRFNKIKSHISGLVNNHNNSQSIDCFVFVESWINYNETFKFYELKNYYSIIRGRQNNCNGGGIVMYIKKQHAFREIFSEFNAHFESMLVEIYNNCKVVKVLAVYRIPNGKAENFVNWLENIISMYNDLIIIGDVNLNAFNLDKNLDYYDILECNNYFIANTSTTRIVSQTLIDHIILNGNSKEWSLASLYTSSISKLSDHCPIVTLLHSKCNILNNRVVSEIAKNDYIGIQKEFSDIKNDLLRDVKNNIITFDNYLNTVKKIVQRNKKTLRIKHRSNINLPPYIDAKMCKLMRHIDNINDKIIRRKKRNLPCTFLQRKVEQKKLQLDTHERKKAKFHYTSRIFKDKNSAWKIVNEICGKEKSHSKIIIRTQNGIVCDPDEVVELLNNHFISTEVLPVDVPKTYRTINFNMNFSHVSKEDIKTIIEKLSSNKSMGNDGIPARVWKEIDNVQINIITTLINKIFDDCKYPESLKIARVKPLFKGGDATTVNSYRPISILPVINKVVERLIYNQMVDHMKKYNLFNDLQYAYVEGKGTSDAVNKVLSIVSSARDNNKLVLVLSIDIKKAFDSINHELLIIKLEHLGFRGKTSQLIKDYLTNRSQFVQIEKVKSNNGLVRSGVPQGSNLGPLLFIIMLSDSKYLEIHATLIEFADDAILIWVCDDIHEMMLHVDSDLKKLDKYYKDNGLMINASKTRFMKVGKYESATLDCMLNNWGYEEVEVLRYLGVLIDNTLKMTTQYGQVVNKLTMSLRALRIVRNFLPSPILWQFYNAYVGSHLNYCNFVLIRLSVKCIKRLQSLQSRAIKLVFGLELTFPTLDLFKRIVPNTLPIIGLVYLSILTMVKRSLNSSDISMIHFDLISEGRRINSIRTKKFKTKILKNDVACIGPALYNQLPVNVRAIVDLTEFKLKVKQYLLSKLEIILDERNLITNLIS</sequence>
<dbReference type="SUPFAM" id="SSF56672">
    <property type="entry name" value="DNA/RNA polymerases"/>
    <property type="match status" value="1"/>
</dbReference>
<accession>A0A9J6CSU0</accession>
<comment type="caution">
    <text evidence="2">The sequence shown here is derived from an EMBL/GenBank/DDBJ whole genome shotgun (WGS) entry which is preliminary data.</text>
</comment>
<feature type="domain" description="Reverse transcriptase" evidence="1">
    <location>
        <begin position="502"/>
        <end position="769"/>
    </location>
</feature>
<dbReference type="InterPro" id="IPR000477">
    <property type="entry name" value="RT_dom"/>
</dbReference>
<dbReference type="CDD" id="cd01650">
    <property type="entry name" value="RT_nLTR_like"/>
    <property type="match status" value="1"/>
</dbReference>
<dbReference type="InterPro" id="IPR036691">
    <property type="entry name" value="Endo/exonu/phosph_ase_sf"/>
</dbReference>
<proteinExistence type="predicted"/>
<name>A0A9J6CSU0_POLVA</name>
<dbReference type="EMBL" id="JADBJN010000001">
    <property type="protein sequence ID" value="KAG5685032.1"/>
    <property type="molecule type" value="Genomic_DNA"/>
</dbReference>
<gene>
    <name evidence="2" type="ORF">PVAND_014235</name>
</gene>
<reference evidence="2" key="1">
    <citation type="submission" date="2021-03" db="EMBL/GenBank/DDBJ databases">
        <title>Chromosome level genome of the anhydrobiotic midge Polypedilum vanderplanki.</title>
        <authorList>
            <person name="Yoshida Y."/>
            <person name="Kikawada T."/>
            <person name="Gusev O."/>
        </authorList>
    </citation>
    <scope>NUCLEOTIDE SEQUENCE</scope>
    <source>
        <strain evidence="2">NIAS01</strain>
        <tissue evidence="2">Whole body or cell culture</tissue>
    </source>
</reference>
<dbReference type="PROSITE" id="PS50878">
    <property type="entry name" value="RT_POL"/>
    <property type="match status" value="1"/>
</dbReference>
<dbReference type="Pfam" id="PF00078">
    <property type="entry name" value="RVT_1"/>
    <property type="match status" value="1"/>
</dbReference>
<organism evidence="2 3">
    <name type="scientific">Polypedilum vanderplanki</name>
    <name type="common">Sleeping chironomid midge</name>
    <dbReference type="NCBI Taxonomy" id="319348"/>
    <lineage>
        <taxon>Eukaryota</taxon>
        <taxon>Metazoa</taxon>
        <taxon>Ecdysozoa</taxon>
        <taxon>Arthropoda</taxon>
        <taxon>Hexapoda</taxon>
        <taxon>Insecta</taxon>
        <taxon>Pterygota</taxon>
        <taxon>Neoptera</taxon>
        <taxon>Endopterygota</taxon>
        <taxon>Diptera</taxon>
        <taxon>Nematocera</taxon>
        <taxon>Chironomoidea</taxon>
        <taxon>Chironomidae</taxon>
        <taxon>Chironominae</taxon>
        <taxon>Polypedilum</taxon>
        <taxon>Polypedilum</taxon>
    </lineage>
</organism>
<evidence type="ECO:0000313" key="2">
    <source>
        <dbReference type="EMBL" id="KAG5685032.1"/>
    </source>
</evidence>
<dbReference type="OrthoDB" id="8041421at2759"/>
<protein>
    <recommendedName>
        <fullName evidence="1">Reverse transcriptase domain-containing protein</fullName>
    </recommendedName>
</protein>
<evidence type="ECO:0000313" key="3">
    <source>
        <dbReference type="Proteomes" id="UP001107558"/>
    </source>
</evidence>
<dbReference type="PANTHER" id="PTHR19446">
    <property type="entry name" value="REVERSE TRANSCRIPTASES"/>
    <property type="match status" value="1"/>
</dbReference>
<dbReference type="GO" id="GO:0071897">
    <property type="term" value="P:DNA biosynthetic process"/>
    <property type="evidence" value="ECO:0007669"/>
    <property type="project" value="UniProtKB-ARBA"/>
</dbReference>
<evidence type="ECO:0000259" key="1">
    <source>
        <dbReference type="PROSITE" id="PS50878"/>
    </source>
</evidence>
<dbReference type="AlphaFoldDB" id="A0A9J6CSU0"/>
<dbReference type="Gene3D" id="3.60.10.10">
    <property type="entry name" value="Endonuclease/exonuclease/phosphatase"/>
    <property type="match status" value="1"/>
</dbReference>
<dbReference type="InterPro" id="IPR043502">
    <property type="entry name" value="DNA/RNA_pol_sf"/>
</dbReference>
<dbReference type="SUPFAM" id="SSF56219">
    <property type="entry name" value="DNase I-like"/>
    <property type="match status" value="1"/>
</dbReference>